<sequence>MDMIGRIFQPRTLPRNDGKGSEWPTRCQVDTGGRVIAMGAGRRLNIVGAVLAAAALLLAPLRPAHACTVISVANTGQGLSPAAADLNNGAVAQAFTTGSDSGGYTLRYVSVRLKDAPGNGSLDLELWSIDGDRPGEWLVDFRYIEDIRHGGFQPIGEGIQIFRTPSLDGRNLDPDTTYFVVMRYPGGGNESPTWRQTNSNDEDSNGQTGWSIADQYFQYSDSGSYSQSKWGDAVSGSLILQIHESWNSAPKAASSTLSTNENTALTFNQQSFNFSDNDNTNFQLGNFKTLESVKIVSLPDANQGTLYLEGKAIAITSSDPDKAVEVTKAQLDNDQFTYIPPDDAHGNDFTTFRFRVNDGCDNSFPSNEMTIDVEPVNDPPSLSGPTAIEYVENSTAVVAIYTATDLEGDPITWSLEGNDRDDFSIDNDTGELRFDVQAFPNGPDYDSPADANGDNIYAVTVVASDGNSLNATGKRDVTVRVTDRSVSGPTAIDYTENDTAAVATYTVTNPDNAVISWNLSGADSNAFRIRNDGTLSFKLPPNYEVPADANTDNIYEVMVMASINGSTDTTLDVEVMVINGNDAPVAADDTATTPARTGQRVVVHVLDNDSDEDGDRLIVSEDTAPNYGSTQWSDTDGRTTIIYRLGDNFAGQDTDTFTYSVSDGTKTDTATVTVTLVSDEKNANLSALSLRDGIEQVNLDPTVFSADRTNYSTTVANDVTSLSLFTTTQADDDSDDNSQEDPIVTVKVNNDDVTKDSDSDSFPIDLNVGNNTITVSVTADDGTTMKTYTIDVTRAASTNAALLTLSLDGTKPVDLNPAFSADTTEYTATVENETESLSLSPTTEHDNATIEVQVNNDAVTRNSDSSFPIPLNVGNNTITVSVTAEDDTTTRTYTINVTRAASTNAALLALSLDGTKPVDLDPAFSADTTEYTATVANDVESLSLSPTTEHDNATIEVQVNNEAVTRDSDSD</sequence>
<proteinExistence type="predicted"/>
<dbReference type="InterPro" id="IPR002126">
    <property type="entry name" value="Cadherin-like_dom"/>
</dbReference>
<accession>A0A524RKJ4</accession>
<dbReference type="EMBL" id="SRMO01000095">
    <property type="protein sequence ID" value="TGG90200.1"/>
    <property type="molecule type" value="Genomic_DNA"/>
</dbReference>
<dbReference type="Pfam" id="PF17963">
    <property type="entry name" value="Big_9"/>
    <property type="match status" value="1"/>
</dbReference>
<dbReference type="CDD" id="cd11304">
    <property type="entry name" value="Cadherin_repeat"/>
    <property type="match status" value="1"/>
</dbReference>
<name>A0A524RKJ4_9CHRO</name>
<dbReference type="GO" id="GO:0007156">
    <property type="term" value="P:homophilic cell adhesion via plasma membrane adhesion molecules"/>
    <property type="evidence" value="ECO:0007669"/>
    <property type="project" value="InterPro"/>
</dbReference>
<comment type="caution">
    <text evidence="2">The sequence shown here is derived from an EMBL/GenBank/DDBJ whole genome shotgun (WGS) entry which is preliminary data.</text>
</comment>
<dbReference type="NCBIfam" id="NF041539">
    <property type="entry name" value="choice_anch_R"/>
    <property type="match status" value="1"/>
</dbReference>
<evidence type="ECO:0000259" key="1">
    <source>
        <dbReference type="PROSITE" id="PS50268"/>
    </source>
</evidence>
<dbReference type="InterPro" id="IPR025883">
    <property type="entry name" value="Cadherin-like_domain"/>
</dbReference>
<reference evidence="2 3" key="1">
    <citation type="journal article" date="2019" name="mSystems">
        <title>Life at home and on the roam: Genomic adaptions reflect the dual lifestyle of an intracellular, facultative symbiont.</title>
        <authorList>
            <person name="Burgsdorf I."/>
        </authorList>
    </citation>
    <scope>NUCLEOTIDE SEQUENCE [LARGE SCALE GENOMIC DNA]</scope>
    <source>
        <strain evidence="2">277cV</strain>
    </source>
</reference>
<protein>
    <recommendedName>
        <fullName evidence="1">Cadherin domain-containing protein</fullName>
    </recommendedName>
</protein>
<feature type="domain" description="Cadherin" evidence="1">
    <location>
        <begin position="502"/>
        <end position="586"/>
    </location>
</feature>
<dbReference type="GO" id="GO:0005509">
    <property type="term" value="F:calcium ion binding"/>
    <property type="evidence" value="ECO:0007669"/>
    <property type="project" value="InterPro"/>
</dbReference>
<dbReference type="SUPFAM" id="SSF49313">
    <property type="entry name" value="Cadherin-like"/>
    <property type="match status" value="1"/>
</dbReference>
<dbReference type="InterPro" id="IPR015919">
    <property type="entry name" value="Cadherin-like_sf"/>
</dbReference>
<evidence type="ECO:0000313" key="3">
    <source>
        <dbReference type="Proteomes" id="UP000317990"/>
    </source>
</evidence>
<organism evidence="2 3">
    <name type="scientific">Aphanocapsa feldmannii 277cV</name>
    <dbReference type="NCBI Taxonomy" id="2507553"/>
    <lineage>
        <taxon>Bacteria</taxon>
        <taxon>Bacillati</taxon>
        <taxon>Cyanobacteriota</taxon>
        <taxon>Cyanophyceae</taxon>
        <taxon>Oscillatoriophycideae</taxon>
        <taxon>Chroococcales</taxon>
        <taxon>Microcystaceae</taxon>
        <taxon>Aphanocapsa</taxon>
    </lineage>
</organism>
<dbReference type="GO" id="GO:0016020">
    <property type="term" value="C:membrane"/>
    <property type="evidence" value="ECO:0007669"/>
    <property type="project" value="InterPro"/>
</dbReference>
<dbReference type="Gene3D" id="2.60.40.60">
    <property type="entry name" value="Cadherins"/>
    <property type="match status" value="2"/>
</dbReference>
<dbReference type="PROSITE" id="PS50268">
    <property type="entry name" value="CADHERIN_2"/>
    <property type="match status" value="2"/>
</dbReference>
<dbReference type="Proteomes" id="UP000317990">
    <property type="component" value="Unassembled WGS sequence"/>
</dbReference>
<evidence type="ECO:0000313" key="2">
    <source>
        <dbReference type="EMBL" id="TGG90200.1"/>
    </source>
</evidence>
<dbReference type="AlphaFoldDB" id="A0A524RKJ4"/>
<gene>
    <name evidence="2" type="ORF">ERJ67_11260</name>
</gene>
<feature type="domain" description="Cadherin" evidence="1">
    <location>
        <begin position="389"/>
        <end position="491"/>
    </location>
</feature>
<feature type="non-terminal residue" evidence="2">
    <location>
        <position position="971"/>
    </location>
</feature>
<dbReference type="Pfam" id="PF12733">
    <property type="entry name" value="Cadherin-like"/>
    <property type="match status" value="3"/>
</dbReference>